<keyword evidence="2" id="KW-1185">Reference proteome</keyword>
<dbReference type="EMBL" id="JXYA01000041">
    <property type="protein sequence ID" value="KJZ07127.1"/>
    <property type="molecule type" value="Genomic_DNA"/>
</dbReference>
<dbReference type="AlphaFoldDB" id="A0A0F4QKE3"/>
<accession>A0A0F4QKE3</accession>
<sequence>MRLWSLVGCVLLSACSTHPVVHVFHSSLDDTEQKILVSQLEQANINYVLNDLAVPVEYNSDSDTVRLNRFPADQNDVLISQLSEVVQALGYSGLDVQEFNGEYHRFSEGNYGLYFPGELTQVALPEVVFSHNCALDAFQIELKTTGDWLLTDTMTQGKWLYNHPYLTLIWDSGQGTIQQAYQVTSHTVQTRFGEKPAATYQVMGHRSYAAIPIFNCDLQVIYAG</sequence>
<name>A0A0F4QKE3_9GAMM</name>
<proteinExistence type="predicted"/>
<gene>
    <name evidence="1" type="ORF">TW77_16745</name>
</gene>
<dbReference type="RefSeq" id="WP_046006125.1">
    <property type="nucleotide sequence ID" value="NZ_JXYA01000041.1"/>
</dbReference>
<dbReference type="PATRIC" id="fig|43658.5.peg.3540"/>
<evidence type="ECO:0000313" key="1">
    <source>
        <dbReference type="EMBL" id="KJZ07127.1"/>
    </source>
</evidence>
<organism evidence="1 2">
    <name type="scientific">Pseudoalteromonas rubra</name>
    <dbReference type="NCBI Taxonomy" id="43658"/>
    <lineage>
        <taxon>Bacteria</taxon>
        <taxon>Pseudomonadati</taxon>
        <taxon>Pseudomonadota</taxon>
        <taxon>Gammaproteobacteria</taxon>
        <taxon>Alteromonadales</taxon>
        <taxon>Pseudoalteromonadaceae</taxon>
        <taxon>Pseudoalteromonas</taxon>
    </lineage>
</organism>
<dbReference type="OrthoDB" id="6307956at2"/>
<evidence type="ECO:0000313" key="2">
    <source>
        <dbReference type="Proteomes" id="UP000033452"/>
    </source>
</evidence>
<protein>
    <submittedName>
        <fullName evidence="1">Uncharacterized protein</fullName>
    </submittedName>
</protein>
<comment type="caution">
    <text evidence="1">The sequence shown here is derived from an EMBL/GenBank/DDBJ whole genome shotgun (WGS) entry which is preliminary data.</text>
</comment>
<dbReference type="Proteomes" id="UP000033452">
    <property type="component" value="Unassembled WGS sequence"/>
</dbReference>
<dbReference type="PROSITE" id="PS51257">
    <property type="entry name" value="PROKAR_LIPOPROTEIN"/>
    <property type="match status" value="1"/>
</dbReference>
<reference evidence="1 2" key="1">
    <citation type="journal article" date="2015" name="BMC Genomics">
        <title>Genome mining reveals unlocked bioactive potential of marine Gram-negative bacteria.</title>
        <authorList>
            <person name="Machado H."/>
            <person name="Sonnenschein E.C."/>
            <person name="Melchiorsen J."/>
            <person name="Gram L."/>
        </authorList>
    </citation>
    <scope>NUCLEOTIDE SEQUENCE [LARGE SCALE GENOMIC DNA]</scope>
    <source>
        <strain evidence="1 2">S2471</strain>
    </source>
</reference>